<accession>A0A7C4BC96</accession>
<sequence>MLEVISWTLLGLAVGFHAAYGMLKWILGMRREALYEWEKAVSVLLHLLIVHLVLWVASEISTALGLSMYVSNPSSAAESLKRAAGVFWNASRVAVDTVMFVSVERAVLAAAPLTTPLSSVLGGATGWSTTELSIVSIFFMHLSFASDAISRVSWLLLSLGATLTAIPSLRKAGATLLAAYLSSTLSLVYSSNVVAHTLERVRVPSGTSIMDWIKVAEIAGNNAVALGSAATHTALAIALGAAAGVGLTSLFGSVYISLTRV</sequence>
<protein>
    <submittedName>
        <fullName evidence="2">Uncharacterized protein</fullName>
    </submittedName>
</protein>
<dbReference type="EMBL" id="DTFI01000245">
    <property type="protein sequence ID" value="HGI44374.1"/>
    <property type="molecule type" value="Genomic_DNA"/>
</dbReference>
<gene>
    <name evidence="2" type="ORF">ENV17_08335</name>
</gene>
<feature type="transmembrane region" description="Helical" evidence="1">
    <location>
        <begin position="6"/>
        <end position="27"/>
    </location>
</feature>
<dbReference type="AlphaFoldDB" id="A0A7C4BC96"/>
<feature type="transmembrane region" description="Helical" evidence="1">
    <location>
        <begin position="148"/>
        <end position="169"/>
    </location>
</feature>
<comment type="caution">
    <text evidence="2">The sequence shown here is derived from an EMBL/GenBank/DDBJ whole genome shotgun (WGS) entry which is preliminary data.</text>
</comment>
<proteinExistence type="predicted"/>
<name>A0A7C4BC96_THEPE</name>
<reference evidence="2" key="1">
    <citation type="journal article" date="2020" name="mSystems">
        <title>Genome- and Community-Level Interaction Insights into Carbon Utilization and Element Cycling Functions of Hydrothermarchaeota in Hydrothermal Sediment.</title>
        <authorList>
            <person name="Zhou Z."/>
            <person name="Liu Y."/>
            <person name="Xu W."/>
            <person name="Pan J."/>
            <person name="Luo Z.H."/>
            <person name="Li M."/>
        </authorList>
    </citation>
    <scope>NUCLEOTIDE SEQUENCE [LARGE SCALE GENOMIC DNA]</scope>
    <source>
        <strain evidence="2">SpSt-735</strain>
    </source>
</reference>
<organism evidence="2">
    <name type="scientific">Thermofilum pendens</name>
    <dbReference type="NCBI Taxonomy" id="2269"/>
    <lineage>
        <taxon>Archaea</taxon>
        <taxon>Thermoproteota</taxon>
        <taxon>Thermoprotei</taxon>
        <taxon>Thermofilales</taxon>
        <taxon>Thermofilaceae</taxon>
        <taxon>Thermofilum</taxon>
    </lineage>
</organism>
<feature type="transmembrane region" description="Helical" evidence="1">
    <location>
        <begin position="234"/>
        <end position="258"/>
    </location>
</feature>
<feature type="transmembrane region" description="Helical" evidence="1">
    <location>
        <begin position="39"/>
        <end position="58"/>
    </location>
</feature>
<evidence type="ECO:0000256" key="1">
    <source>
        <dbReference type="SAM" id="Phobius"/>
    </source>
</evidence>
<evidence type="ECO:0000313" key="2">
    <source>
        <dbReference type="EMBL" id="HGI44374.1"/>
    </source>
</evidence>
<keyword evidence="1" id="KW-1133">Transmembrane helix</keyword>
<keyword evidence="1" id="KW-0472">Membrane</keyword>
<keyword evidence="1" id="KW-0812">Transmembrane</keyword>